<evidence type="ECO:0000256" key="8">
    <source>
        <dbReference type="PIRSR" id="PIRSR601310-3"/>
    </source>
</evidence>
<evidence type="ECO:0000256" key="5">
    <source>
        <dbReference type="ARBA" id="ARBA00039802"/>
    </source>
</evidence>
<evidence type="ECO:0000256" key="1">
    <source>
        <dbReference type="ARBA" id="ARBA00022741"/>
    </source>
</evidence>
<dbReference type="PANTHER" id="PTHR12486:SF5">
    <property type="entry name" value="ADENOSINE 5'-MONOPHOSPHORAMIDASE HINT3"/>
    <property type="match status" value="1"/>
</dbReference>
<evidence type="ECO:0000256" key="6">
    <source>
        <dbReference type="ARBA" id="ARBA00042361"/>
    </source>
</evidence>
<proteinExistence type="inferred from homology"/>
<dbReference type="GO" id="GO:0016787">
    <property type="term" value="F:hydrolase activity"/>
    <property type="evidence" value="ECO:0007669"/>
    <property type="project" value="UniProtKB-KW"/>
</dbReference>
<sequence>MAAESPNLGSKKDCVFCKIAVKEQESRIIYEDEKTVVFPDIRPAANHHYLVIPKEHYGNPKSLTAVDLQVVEHLFEVGKNAITNSVTDSEDVLYGYHWPPFNSIQHLHLHVIYPRSQMGFFARQIYRPNSFWFVTHEWLVEHLQKNPAG</sequence>
<dbReference type="InterPro" id="IPR001310">
    <property type="entry name" value="Histidine_triad_HIT"/>
</dbReference>
<comment type="similarity">
    <text evidence="4">Belongs to the HINT family.</text>
</comment>
<comment type="catalytic activity">
    <reaction evidence="3">
        <text>adenosine 5'-phosphoramidate + H2O = NH4(+) + AMP</text>
        <dbReference type="Rhea" id="RHEA:67916"/>
        <dbReference type="ChEBI" id="CHEBI:15377"/>
        <dbReference type="ChEBI" id="CHEBI:28938"/>
        <dbReference type="ChEBI" id="CHEBI:57890"/>
        <dbReference type="ChEBI" id="CHEBI:456215"/>
    </reaction>
</comment>
<accession>A0AAU9WSK1</accession>
<protein>
    <recommendedName>
        <fullName evidence="5">Adenosine 5'-monophosphoramidase HINT3</fullName>
    </recommendedName>
    <alternativeName>
        <fullName evidence="6">Histidine triad nucleotide-binding protein 3</fullName>
    </alternativeName>
</protein>
<dbReference type="Proteomes" id="UP001159428">
    <property type="component" value="Unassembled WGS sequence"/>
</dbReference>
<keyword evidence="2" id="KW-0378">Hydrolase</keyword>
<dbReference type="InterPro" id="IPR036265">
    <property type="entry name" value="HIT-like_sf"/>
</dbReference>
<keyword evidence="1" id="KW-0547">Nucleotide-binding</keyword>
<keyword evidence="12" id="KW-1185">Reference proteome</keyword>
<feature type="short sequence motif" description="Histidine triad motif" evidence="8 9">
    <location>
        <begin position="106"/>
        <end position="110"/>
    </location>
</feature>
<dbReference type="GO" id="GO:0000166">
    <property type="term" value="F:nucleotide binding"/>
    <property type="evidence" value="ECO:0007669"/>
    <property type="project" value="UniProtKB-KW"/>
</dbReference>
<reference evidence="11 12" key="1">
    <citation type="submission" date="2022-05" db="EMBL/GenBank/DDBJ databases">
        <authorList>
            <consortium name="Genoscope - CEA"/>
            <person name="William W."/>
        </authorList>
    </citation>
    <scope>NUCLEOTIDE SEQUENCE [LARGE SCALE GENOMIC DNA]</scope>
</reference>
<organism evidence="11 12">
    <name type="scientific">Pocillopora meandrina</name>
    <dbReference type="NCBI Taxonomy" id="46732"/>
    <lineage>
        <taxon>Eukaryota</taxon>
        <taxon>Metazoa</taxon>
        <taxon>Cnidaria</taxon>
        <taxon>Anthozoa</taxon>
        <taxon>Hexacorallia</taxon>
        <taxon>Scleractinia</taxon>
        <taxon>Astrocoeniina</taxon>
        <taxon>Pocilloporidae</taxon>
        <taxon>Pocillopora</taxon>
    </lineage>
</organism>
<dbReference type="AlphaFoldDB" id="A0AAU9WSK1"/>
<evidence type="ECO:0000256" key="9">
    <source>
        <dbReference type="PROSITE-ProRule" id="PRU00464"/>
    </source>
</evidence>
<dbReference type="PANTHER" id="PTHR12486">
    <property type="entry name" value="APRATAXIN-RELATED"/>
    <property type="match status" value="1"/>
</dbReference>
<feature type="active site" description="Tele-AMP-histidine intermediate" evidence="7">
    <location>
        <position position="108"/>
    </location>
</feature>
<evidence type="ECO:0000256" key="4">
    <source>
        <dbReference type="ARBA" id="ARBA00025764"/>
    </source>
</evidence>
<evidence type="ECO:0000313" key="11">
    <source>
        <dbReference type="EMBL" id="CAH3124219.1"/>
    </source>
</evidence>
<dbReference type="Pfam" id="PF11969">
    <property type="entry name" value="DcpS_C"/>
    <property type="match status" value="1"/>
</dbReference>
<dbReference type="InterPro" id="IPR011146">
    <property type="entry name" value="HIT-like"/>
</dbReference>
<dbReference type="PROSITE" id="PS51084">
    <property type="entry name" value="HIT_2"/>
    <property type="match status" value="1"/>
</dbReference>
<dbReference type="EMBL" id="CALNXJ010000020">
    <property type="protein sequence ID" value="CAH3124219.1"/>
    <property type="molecule type" value="Genomic_DNA"/>
</dbReference>
<comment type="caution">
    <text evidence="11">The sequence shown here is derived from an EMBL/GenBank/DDBJ whole genome shotgun (WGS) entry which is preliminary data.</text>
</comment>
<evidence type="ECO:0000313" key="12">
    <source>
        <dbReference type="Proteomes" id="UP001159428"/>
    </source>
</evidence>
<dbReference type="Gene3D" id="3.30.428.10">
    <property type="entry name" value="HIT-like"/>
    <property type="match status" value="1"/>
</dbReference>
<gene>
    <name evidence="11" type="ORF">PMEA_00011159</name>
</gene>
<evidence type="ECO:0000256" key="7">
    <source>
        <dbReference type="PIRSR" id="PIRSR601310-1"/>
    </source>
</evidence>
<evidence type="ECO:0000256" key="2">
    <source>
        <dbReference type="ARBA" id="ARBA00022801"/>
    </source>
</evidence>
<dbReference type="PRINTS" id="PR00332">
    <property type="entry name" value="HISTRIAD"/>
</dbReference>
<evidence type="ECO:0000259" key="10">
    <source>
        <dbReference type="PROSITE" id="PS51084"/>
    </source>
</evidence>
<evidence type="ECO:0000256" key="3">
    <source>
        <dbReference type="ARBA" id="ARBA00024472"/>
    </source>
</evidence>
<name>A0AAU9WSK1_9CNID</name>
<feature type="domain" description="HIT" evidence="10">
    <location>
        <begin position="15"/>
        <end position="123"/>
    </location>
</feature>
<dbReference type="SUPFAM" id="SSF54197">
    <property type="entry name" value="HIT-like"/>
    <property type="match status" value="1"/>
</dbReference>